<dbReference type="Pfam" id="PF07660">
    <property type="entry name" value="STN"/>
    <property type="match status" value="1"/>
</dbReference>
<reference evidence="6 8" key="1">
    <citation type="journal article" date="2022" name="Curr. Microbiol.">
        <title>Xanthomonas indica sp. nov., a Novel Member of Non-Pathogenic Xanthomonas Community from Healthy Rice Seeds.</title>
        <authorList>
            <person name="Rana R."/>
            <person name="Madhavan V.N."/>
            <person name="Saroha T."/>
            <person name="Bansal K."/>
            <person name="Kaur A."/>
            <person name="Sonti R.V."/>
            <person name="Patel H.K."/>
            <person name="Patil P.B."/>
        </authorList>
    </citation>
    <scope>NUCLEOTIDE SEQUENCE [LARGE SCALE GENOMIC DNA]</scope>
    <source>
        <strain evidence="6 8">PPL560</strain>
    </source>
</reference>
<keyword evidence="8" id="KW-1185">Reference proteome</keyword>
<reference evidence="7" key="3">
    <citation type="submission" date="2023-08" db="EMBL/GenBank/DDBJ databases">
        <title>Complete genome sequence of Xanthomonas indica.</title>
        <authorList>
            <person name="Patil P.B."/>
            <person name="Rana R."/>
        </authorList>
    </citation>
    <scope>NUCLEOTIDE SEQUENCE</scope>
    <source>
        <strain evidence="7">PPL560</strain>
    </source>
</reference>
<dbReference type="EMBL" id="JAKJPQ010000010">
    <property type="protein sequence ID" value="MCI2262348.1"/>
    <property type="molecule type" value="Genomic_DNA"/>
</dbReference>
<dbReference type="EMBL" id="CP131914">
    <property type="protein sequence ID" value="XCI81898.1"/>
    <property type="molecule type" value="Genomic_DNA"/>
</dbReference>
<evidence type="ECO:0000256" key="1">
    <source>
        <dbReference type="ARBA" id="ARBA00022448"/>
    </source>
</evidence>
<protein>
    <submittedName>
        <fullName evidence="7">STN domain-containing protein</fullName>
    </submittedName>
</protein>
<evidence type="ECO:0000313" key="8">
    <source>
        <dbReference type="Proteomes" id="UP001430647"/>
    </source>
</evidence>
<sequence length="128" mass="13058">MHILLRRCCTAFALATALAGCAASTPPAGAAPNAVANANASAAAATGKCDAVPDHAYALPAGRFDEVAQQLAHATGCMVVYRDPGLASLPVNAVQGQVSIRQALHQALDGTALRIAQERADTLTVVRR</sequence>
<evidence type="ECO:0000256" key="3">
    <source>
        <dbReference type="ARBA" id="ARBA00023237"/>
    </source>
</evidence>
<evidence type="ECO:0000256" key="2">
    <source>
        <dbReference type="ARBA" id="ARBA00023136"/>
    </source>
</evidence>
<dbReference type="SMART" id="SM00965">
    <property type="entry name" value="STN"/>
    <property type="match status" value="1"/>
</dbReference>
<feature type="signal peptide" evidence="4">
    <location>
        <begin position="1"/>
        <end position="30"/>
    </location>
</feature>
<evidence type="ECO:0000259" key="5">
    <source>
        <dbReference type="SMART" id="SM00965"/>
    </source>
</evidence>
<dbReference type="Gene3D" id="3.55.50.30">
    <property type="match status" value="1"/>
</dbReference>
<keyword evidence="1" id="KW-0813">Transport</keyword>
<reference evidence="6" key="2">
    <citation type="submission" date="2022-01" db="EMBL/GenBank/DDBJ databases">
        <authorList>
            <person name="Rana R."/>
            <person name="Patil P.B."/>
        </authorList>
    </citation>
    <scope>NUCLEOTIDE SEQUENCE</scope>
    <source>
        <strain evidence="6">PPL560</strain>
    </source>
</reference>
<dbReference type="KEGG" id="xin:Q7W82_07010"/>
<dbReference type="GO" id="GO:0019867">
    <property type="term" value="C:outer membrane"/>
    <property type="evidence" value="ECO:0007669"/>
    <property type="project" value="InterPro"/>
</dbReference>
<keyword evidence="2" id="KW-0472">Membrane</keyword>
<proteinExistence type="predicted"/>
<feature type="domain" description="Secretin/TonB short N-terminal" evidence="5">
    <location>
        <begin position="77"/>
        <end position="128"/>
    </location>
</feature>
<accession>A0AAU8I9N1</accession>
<dbReference type="AlphaFoldDB" id="A0AAU8I9N1"/>
<dbReference type="RefSeq" id="WP_242160280.1">
    <property type="nucleotide sequence ID" value="NZ_CP131914.1"/>
</dbReference>
<keyword evidence="3" id="KW-0998">Cell outer membrane</keyword>
<feature type="chain" id="PRO_5043975418" evidence="4">
    <location>
        <begin position="31"/>
        <end position="128"/>
    </location>
</feature>
<organism evidence="7">
    <name type="scientific">Xanthomonas indica</name>
    <dbReference type="NCBI Taxonomy" id="2912242"/>
    <lineage>
        <taxon>Bacteria</taxon>
        <taxon>Pseudomonadati</taxon>
        <taxon>Pseudomonadota</taxon>
        <taxon>Gammaproteobacteria</taxon>
        <taxon>Lysobacterales</taxon>
        <taxon>Lysobacteraceae</taxon>
        <taxon>Xanthomonas</taxon>
    </lineage>
</organism>
<keyword evidence="4" id="KW-0732">Signal</keyword>
<evidence type="ECO:0000256" key="4">
    <source>
        <dbReference type="SAM" id="SignalP"/>
    </source>
</evidence>
<gene>
    <name evidence="6" type="ORF">L3V74_12415</name>
    <name evidence="7" type="ORF">Q7W82_07010</name>
</gene>
<dbReference type="PROSITE" id="PS51257">
    <property type="entry name" value="PROKAR_LIPOPROTEIN"/>
    <property type="match status" value="1"/>
</dbReference>
<dbReference type="InterPro" id="IPR011662">
    <property type="entry name" value="Secretin/TonB_short_N"/>
</dbReference>
<name>A0AAU8I9N1_9XANT</name>
<dbReference type="Proteomes" id="UP001430647">
    <property type="component" value="Unassembled WGS sequence"/>
</dbReference>
<evidence type="ECO:0000313" key="7">
    <source>
        <dbReference type="EMBL" id="XCI81898.1"/>
    </source>
</evidence>
<evidence type="ECO:0000313" key="6">
    <source>
        <dbReference type="EMBL" id="MCI2262348.1"/>
    </source>
</evidence>